<organism evidence="1 2">
    <name type="scientific">Dyadobacter pollutisoli</name>
    <dbReference type="NCBI Taxonomy" id="2910158"/>
    <lineage>
        <taxon>Bacteria</taxon>
        <taxon>Pseudomonadati</taxon>
        <taxon>Bacteroidota</taxon>
        <taxon>Cytophagia</taxon>
        <taxon>Cytophagales</taxon>
        <taxon>Spirosomataceae</taxon>
        <taxon>Dyadobacter</taxon>
    </lineage>
</organism>
<gene>
    <name evidence="1" type="ORF">ON006_03160</name>
</gene>
<name>A0A9E8NAI1_9BACT</name>
<sequence>MSENYDVKFYEEGFIACLENSVSLLKIAKISAENKEFGIAMSLAILSAEEGIKGFICMARKMNPDYPVEDFEALFESHKVKHRHIKEIISNLEFSVSILTNIFRVISSGFEKLSVPDSDGSNAPNPPSLIKLNEPNEFVKKLIKWSDTADQEKQRGFYVHKNNNRWYSPQQIKKQKYLEAHDYACYLIDVMKAFKKGNLEGFFHLVYQIKPDY</sequence>
<dbReference type="Proteomes" id="UP001164653">
    <property type="component" value="Chromosome"/>
</dbReference>
<protein>
    <submittedName>
        <fullName evidence="1">AbiV family abortive infection protein</fullName>
    </submittedName>
</protein>
<accession>A0A9E8NAI1</accession>
<dbReference type="RefSeq" id="WP_244825092.1">
    <property type="nucleotide sequence ID" value="NZ_CP112998.1"/>
</dbReference>
<reference evidence="1" key="1">
    <citation type="submission" date="2022-11" db="EMBL/GenBank/DDBJ databases">
        <title>Dyadobacter pollutisoli sp. nov., isolated from plastic dumped soil.</title>
        <authorList>
            <person name="Kim J.M."/>
            <person name="Kim K.R."/>
            <person name="Lee J.K."/>
            <person name="Hao L."/>
            <person name="Jeon C.O."/>
        </authorList>
    </citation>
    <scope>NUCLEOTIDE SEQUENCE</scope>
    <source>
        <strain evidence="1">U1</strain>
    </source>
</reference>
<dbReference type="InterPro" id="IPR030987">
    <property type="entry name" value="AbiV"/>
</dbReference>
<proteinExistence type="predicted"/>
<dbReference type="Pfam" id="PF18728">
    <property type="entry name" value="HEPN_AbiV"/>
    <property type="match status" value="1"/>
</dbReference>
<dbReference type="KEGG" id="dpf:ON006_03160"/>
<keyword evidence="2" id="KW-1185">Reference proteome</keyword>
<dbReference type="NCBIfam" id="TIGR04498">
    <property type="entry name" value="AbiV_defense"/>
    <property type="match status" value="1"/>
</dbReference>
<evidence type="ECO:0000313" key="1">
    <source>
        <dbReference type="EMBL" id="WAC12965.1"/>
    </source>
</evidence>
<evidence type="ECO:0000313" key="2">
    <source>
        <dbReference type="Proteomes" id="UP001164653"/>
    </source>
</evidence>
<dbReference type="AlphaFoldDB" id="A0A9E8NAI1"/>
<dbReference type="EMBL" id="CP112998">
    <property type="protein sequence ID" value="WAC12965.1"/>
    <property type="molecule type" value="Genomic_DNA"/>
</dbReference>